<evidence type="ECO:0000313" key="1">
    <source>
        <dbReference type="EMBL" id="JAD33933.1"/>
    </source>
</evidence>
<dbReference type="EMBL" id="GBRH01263962">
    <property type="protein sequence ID" value="JAD33933.1"/>
    <property type="molecule type" value="Transcribed_RNA"/>
</dbReference>
<sequence>MASIFFIMLSELLIFNHKEVLYLAYLWIQTTSCHANMFVLPSPDLFLKNFYGLYMSISQMLPCWSGIRDRS</sequence>
<dbReference type="AlphaFoldDB" id="A0A0A8Z8B1"/>
<protein>
    <submittedName>
        <fullName evidence="1">Uncharacterized protein</fullName>
    </submittedName>
</protein>
<organism evidence="1">
    <name type="scientific">Arundo donax</name>
    <name type="common">Giant reed</name>
    <name type="synonym">Donax arundinaceus</name>
    <dbReference type="NCBI Taxonomy" id="35708"/>
    <lineage>
        <taxon>Eukaryota</taxon>
        <taxon>Viridiplantae</taxon>
        <taxon>Streptophyta</taxon>
        <taxon>Embryophyta</taxon>
        <taxon>Tracheophyta</taxon>
        <taxon>Spermatophyta</taxon>
        <taxon>Magnoliopsida</taxon>
        <taxon>Liliopsida</taxon>
        <taxon>Poales</taxon>
        <taxon>Poaceae</taxon>
        <taxon>PACMAD clade</taxon>
        <taxon>Arundinoideae</taxon>
        <taxon>Arundineae</taxon>
        <taxon>Arundo</taxon>
    </lineage>
</organism>
<name>A0A0A8Z8B1_ARUDO</name>
<accession>A0A0A8Z8B1</accession>
<reference evidence="1" key="2">
    <citation type="journal article" date="2015" name="Data Brief">
        <title>Shoot transcriptome of the giant reed, Arundo donax.</title>
        <authorList>
            <person name="Barrero R.A."/>
            <person name="Guerrero F.D."/>
            <person name="Moolhuijzen P."/>
            <person name="Goolsby J.A."/>
            <person name="Tidwell J."/>
            <person name="Bellgard S.E."/>
            <person name="Bellgard M.I."/>
        </authorList>
    </citation>
    <scope>NUCLEOTIDE SEQUENCE</scope>
    <source>
        <tissue evidence="1">Shoot tissue taken approximately 20 cm above the soil surface</tissue>
    </source>
</reference>
<reference evidence="1" key="1">
    <citation type="submission" date="2014-09" db="EMBL/GenBank/DDBJ databases">
        <authorList>
            <person name="Magalhaes I.L.F."/>
            <person name="Oliveira U."/>
            <person name="Santos F.R."/>
            <person name="Vidigal T.H.D.A."/>
            <person name="Brescovit A.D."/>
            <person name="Santos A.J."/>
        </authorList>
    </citation>
    <scope>NUCLEOTIDE SEQUENCE</scope>
    <source>
        <tissue evidence="1">Shoot tissue taken approximately 20 cm above the soil surface</tissue>
    </source>
</reference>
<proteinExistence type="predicted"/>